<keyword evidence="6" id="KW-0175">Coiled coil</keyword>
<comment type="similarity">
    <text evidence="2">Belongs to the membrane fusion protein (MFP) (TC 8.A.1) family.</text>
</comment>
<accession>A0A139WSC4</accession>
<feature type="domain" description="Multidrug resistance protein MdtA-like alpha-helical hairpin" evidence="7">
    <location>
        <begin position="176"/>
        <end position="243"/>
    </location>
</feature>
<dbReference type="InterPro" id="IPR058624">
    <property type="entry name" value="MdtA-like_HH"/>
</dbReference>
<keyword evidence="3" id="KW-0812">Transmembrane</keyword>
<keyword evidence="4" id="KW-1133">Transmembrane helix</keyword>
<comment type="subcellular location">
    <subcellularLocation>
        <location evidence="1">Membrane</location>
        <topology evidence="1">Single-pass membrane protein</topology>
    </subcellularLocation>
</comment>
<evidence type="ECO:0000259" key="8">
    <source>
        <dbReference type="Pfam" id="PF26002"/>
    </source>
</evidence>
<dbReference type="InterPro" id="IPR058982">
    <property type="entry name" value="Beta-barrel_AprE"/>
</dbReference>
<proteinExistence type="inferred from homology"/>
<gene>
    <name evidence="9" type="ORF">WA1_09320</name>
</gene>
<dbReference type="Gene3D" id="2.40.30.170">
    <property type="match status" value="1"/>
</dbReference>
<dbReference type="SUPFAM" id="SSF111369">
    <property type="entry name" value="HlyD-like secretion proteins"/>
    <property type="match status" value="2"/>
</dbReference>
<feature type="domain" description="AprE-like beta-barrel" evidence="8">
    <location>
        <begin position="350"/>
        <end position="450"/>
    </location>
</feature>
<dbReference type="Gene3D" id="1.10.287.470">
    <property type="entry name" value="Helix hairpin bin"/>
    <property type="match status" value="1"/>
</dbReference>
<dbReference type="Gene3D" id="2.40.50.100">
    <property type="match status" value="1"/>
</dbReference>
<reference evidence="9 10" key="1">
    <citation type="journal article" date="2013" name="Genome Biol. Evol.">
        <title>Genomes of Stigonematalean cyanobacteria (subsection V) and the evolution of oxygenic photosynthesis from prokaryotes to plastids.</title>
        <authorList>
            <person name="Dagan T."/>
            <person name="Roettger M."/>
            <person name="Stucken K."/>
            <person name="Landan G."/>
            <person name="Koch R."/>
            <person name="Major P."/>
            <person name="Gould S.B."/>
            <person name="Goremykin V.V."/>
            <person name="Rippka R."/>
            <person name="Tandeau de Marsac N."/>
            <person name="Gugger M."/>
            <person name="Lockhart P.J."/>
            <person name="Allen J.F."/>
            <person name="Brune I."/>
            <person name="Maus I."/>
            <person name="Puhler A."/>
            <person name="Martin W.F."/>
        </authorList>
    </citation>
    <scope>NUCLEOTIDE SEQUENCE [LARGE SCALE GENOMIC DNA]</scope>
    <source>
        <strain evidence="9 10">PCC 7110</strain>
    </source>
</reference>
<dbReference type="AlphaFoldDB" id="A0A139WSC4"/>
<evidence type="ECO:0000313" key="9">
    <source>
        <dbReference type="EMBL" id="KYC35336.1"/>
    </source>
</evidence>
<dbReference type="PANTHER" id="PTHR30386">
    <property type="entry name" value="MEMBRANE FUSION SUBUNIT OF EMRAB-TOLC MULTIDRUG EFFLUX PUMP"/>
    <property type="match status" value="1"/>
</dbReference>
<dbReference type="PRINTS" id="PR01490">
    <property type="entry name" value="RTXTOXIND"/>
</dbReference>
<dbReference type="RefSeq" id="WP_017745328.1">
    <property type="nucleotide sequence ID" value="NZ_KQ976354.1"/>
</dbReference>
<evidence type="ECO:0000256" key="3">
    <source>
        <dbReference type="ARBA" id="ARBA00022692"/>
    </source>
</evidence>
<evidence type="ECO:0000256" key="4">
    <source>
        <dbReference type="ARBA" id="ARBA00022989"/>
    </source>
</evidence>
<feature type="coiled-coil region" evidence="6">
    <location>
        <begin position="144"/>
        <end position="203"/>
    </location>
</feature>
<evidence type="ECO:0000256" key="5">
    <source>
        <dbReference type="ARBA" id="ARBA00023136"/>
    </source>
</evidence>
<evidence type="ECO:0000259" key="7">
    <source>
        <dbReference type="Pfam" id="PF25876"/>
    </source>
</evidence>
<dbReference type="Pfam" id="PF25876">
    <property type="entry name" value="HH_MFP_RND"/>
    <property type="match status" value="1"/>
</dbReference>
<dbReference type="GO" id="GO:0016020">
    <property type="term" value="C:membrane"/>
    <property type="evidence" value="ECO:0007669"/>
    <property type="project" value="UniProtKB-SubCell"/>
</dbReference>
<keyword evidence="5" id="KW-0472">Membrane</keyword>
<dbReference type="Proteomes" id="UP000076925">
    <property type="component" value="Unassembled WGS sequence"/>
</dbReference>
<comment type="caution">
    <text evidence="9">The sequence shown here is derived from an EMBL/GenBank/DDBJ whole genome shotgun (WGS) entry which is preliminary data.</text>
</comment>
<sequence length="470" mass="51850">MLYTHTQKFLPSTYCDEFLPPVSRWTSLAGISLMGTVGAVVALSSYTKYNVTVKTGATVRPTGDIRLVQPFIEGTIKGIFVKENQVVKQGDVIARLDDLELHIKNTQLQGNLQEGNLQLTQIDAQVNALDNQIDAEKKVIEWTIASAKSELTRHQREYNEQQIKTQSELQAAQANLQKSEANLQKAKADLSFARLDRDRYEQLAEIGAVSRREFEQRELAVEQAKAVVDSEQRAIDIATANLQPAQAAINPTKVMLAIAKQKIAQETARGKSTIAAFLREKNALIQKKIEMKNQIKQAKKELEKNHLQLQSTLIRATSDGIILKLNLRNPGQFVRPSESVAEIVPHNTPLVIKAIVPAPDIKNVAVGQNVQLRVDACPYPDYGTLKGVVTAVSPDAIVPQNNNSSTLSPGSTTPVASYFEATIKPKSLSFGNNNRHCLIQAGMDAKADIISKEETALEFMLRKARLITDL</sequence>
<protein>
    <submittedName>
        <fullName evidence="9">Hemolysin D</fullName>
    </submittedName>
</protein>
<evidence type="ECO:0000313" key="10">
    <source>
        <dbReference type="Proteomes" id="UP000076925"/>
    </source>
</evidence>
<name>A0A139WSC4_9CYAN</name>
<evidence type="ECO:0000256" key="6">
    <source>
        <dbReference type="SAM" id="Coils"/>
    </source>
</evidence>
<dbReference type="STRING" id="128403.WA1_09320"/>
<organism evidence="9 10">
    <name type="scientific">Scytonema hofmannii PCC 7110</name>
    <dbReference type="NCBI Taxonomy" id="128403"/>
    <lineage>
        <taxon>Bacteria</taxon>
        <taxon>Bacillati</taxon>
        <taxon>Cyanobacteriota</taxon>
        <taxon>Cyanophyceae</taxon>
        <taxon>Nostocales</taxon>
        <taxon>Scytonemataceae</taxon>
        <taxon>Scytonema</taxon>
    </lineage>
</organism>
<dbReference type="InterPro" id="IPR050739">
    <property type="entry name" value="MFP"/>
</dbReference>
<evidence type="ECO:0000256" key="1">
    <source>
        <dbReference type="ARBA" id="ARBA00004167"/>
    </source>
</evidence>
<dbReference type="PANTHER" id="PTHR30386:SF26">
    <property type="entry name" value="TRANSPORT PROTEIN COMB"/>
    <property type="match status" value="1"/>
</dbReference>
<dbReference type="EMBL" id="ANNX02000052">
    <property type="protein sequence ID" value="KYC35336.1"/>
    <property type="molecule type" value="Genomic_DNA"/>
</dbReference>
<keyword evidence="10" id="KW-1185">Reference proteome</keyword>
<dbReference type="Pfam" id="PF26002">
    <property type="entry name" value="Beta-barrel_AprE"/>
    <property type="match status" value="1"/>
</dbReference>
<feature type="coiled-coil region" evidence="6">
    <location>
        <begin position="281"/>
        <end position="319"/>
    </location>
</feature>
<dbReference type="OrthoDB" id="424142at2"/>
<evidence type="ECO:0000256" key="2">
    <source>
        <dbReference type="ARBA" id="ARBA00009477"/>
    </source>
</evidence>